<feature type="transmembrane region" description="Helical" evidence="1">
    <location>
        <begin position="965"/>
        <end position="985"/>
    </location>
</feature>
<dbReference type="RefSeq" id="WP_108827924.1">
    <property type="nucleotide sequence ID" value="NZ_OMOR01000001.1"/>
</dbReference>
<evidence type="ECO:0000256" key="1">
    <source>
        <dbReference type="SAM" id="Phobius"/>
    </source>
</evidence>
<feature type="transmembrane region" description="Helical" evidence="1">
    <location>
        <begin position="687"/>
        <end position="704"/>
    </location>
</feature>
<feature type="transmembrane region" description="Helical" evidence="1">
    <location>
        <begin position="872"/>
        <end position="896"/>
    </location>
</feature>
<feature type="transmembrane region" description="Helical" evidence="1">
    <location>
        <begin position="755"/>
        <end position="775"/>
    </location>
</feature>
<proteinExistence type="predicted"/>
<accession>A0A2R8BCG2</accession>
<keyword evidence="1" id="KW-0812">Transmembrane</keyword>
<evidence type="ECO:0000313" key="3">
    <source>
        <dbReference type="Proteomes" id="UP000244880"/>
    </source>
</evidence>
<sequence>MTETAETLALATRHASERKLLLPQGWDLDIIVARLREAGVTISLDRHTRAHALFAQLHDIGVQMNPDEATNWLVSVLCAAREDAAILRSLLKPVPVSKPPKIDVGQVATLASRKQILRFAVIAVGVVLVLGGLLLSLGNLADITPADKTTITDPGLAVPQGAGTDVVDGTIFVTDRADLPHERVLRFAIGRILQPLYLMLPFLLVAWFVLAGRRAQRAALTRKTELGREFQNMAVPARDLALSRTPHLRWAMERFKAPRLEQGKRLDMRATVAAATKRPGQLQVSYLDERRNTEYLILAEGRSVNAHRRLVIRRIQQRLQANDTSYAQYDLGAAVDKAVFAEGKRDGPRQEALSQVLKRYRGGRLILFGTAHDILARQRRASDATRIDAMVDDYQVVMAFIPVPKGRWGRSERMLKAMGVTLFEASDAGVVAAGRALDAFSNDGQMPKTRIYQKRDDRFLASLRINAPRYLSDVAPSPHETDDLVRQIFGYLGSQDGVTLCAALAAVPSFNNDMVLYLSGEVLGRPLDDDLSMRFAGLPWMDNHRFPDWLRLAILRHTPKQTKDALREQLALMFAGLMERSDESYSDTTVSILKSLNYLDTIKDRLGMGAGVVAGEGVFLRFLDDDLAEDNALDQDIGDIKMHITNTRLMAGFGIVALGAVLHTQIKDALATMSFVTPTSLTGMIDTVWPPLLLMVQVLGIAALKAGDPILTRRRWLLWPGSVLAYLAAVFTVVFVQDYLAGNEVEDWDASTFAWLPILTLMTLPAVTLACHVAWDQQAKHAQRLPSYPNPHGRTHIVLIVLVVLIILQVSGSMDIITHQGSLPDNLVFHATTNAIFGSYFAAAVVAVFVAQNQHVQTIQRNARRSMLRNAGGMIAQVAIASSVILTALIFCITLVEQNQSFFDGFNIITGLSVIIWAILLATAALSRAGLWRLVVIHAALIVVSWAVTHPLSDLIIEFSNTSDLLADLSFLFCAFGLLGIALYVDGRIAGPVDRYISRVFPQYAQVAS</sequence>
<feature type="transmembrane region" description="Helical" evidence="1">
    <location>
        <begin position="829"/>
        <end position="851"/>
    </location>
</feature>
<dbReference type="OrthoDB" id="8440350at2"/>
<reference evidence="2 3" key="1">
    <citation type="submission" date="2018-03" db="EMBL/GenBank/DDBJ databases">
        <authorList>
            <person name="Keele B.F."/>
        </authorList>
    </citation>
    <scope>NUCLEOTIDE SEQUENCE [LARGE SCALE GENOMIC DNA]</scope>
    <source>
        <strain evidence="2 3">CECT 8599</strain>
    </source>
</reference>
<feature type="transmembrane region" description="Helical" evidence="1">
    <location>
        <begin position="649"/>
        <end position="667"/>
    </location>
</feature>
<organism evidence="2 3">
    <name type="scientific">Ascidiaceihabitans donghaensis</name>
    <dbReference type="NCBI Taxonomy" id="1510460"/>
    <lineage>
        <taxon>Bacteria</taxon>
        <taxon>Pseudomonadati</taxon>
        <taxon>Pseudomonadota</taxon>
        <taxon>Alphaproteobacteria</taxon>
        <taxon>Rhodobacterales</taxon>
        <taxon>Paracoccaceae</taxon>
        <taxon>Ascidiaceihabitans</taxon>
    </lineage>
</organism>
<feature type="transmembrane region" description="Helical" evidence="1">
    <location>
        <begin position="908"/>
        <end position="927"/>
    </location>
</feature>
<name>A0A2R8BCG2_9RHOB</name>
<keyword evidence="1" id="KW-0472">Membrane</keyword>
<feature type="transmembrane region" description="Helical" evidence="1">
    <location>
        <begin position="716"/>
        <end position="735"/>
    </location>
</feature>
<feature type="transmembrane region" description="Helical" evidence="1">
    <location>
        <begin position="192"/>
        <end position="212"/>
    </location>
</feature>
<dbReference type="AlphaFoldDB" id="A0A2R8BCG2"/>
<keyword evidence="1" id="KW-1133">Transmembrane helix</keyword>
<protein>
    <submittedName>
        <fullName evidence="2">Uncharacterized protein</fullName>
    </submittedName>
</protein>
<dbReference type="EMBL" id="OMOR01000001">
    <property type="protein sequence ID" value="SPH20765.1"/>
    <property type="molecule type" value="Genomic_DNA"/>
</dbReference>
<feature type="transmembrane region" description="Helical" evidence="1">
    <location>
        <begin position="796"/>
        <end position="817"/>
    </location>
</feature>
<evidence type="ECO:0000313" key="2">
    <source>
        <dbReference type="EMBL" id="SPH20765.1"/>
    </source>
</evidence>
<dbReference type="Proteomes" id="UP000244880">
    <property type="component" value="Unassembled WGS sequence"/>
</dbReference>
<gene>
    <name evidence="2" type="ORF">ASD8599_01506</name>
</gene>
<feature type="transmembrane region" description="Helical" evidence="1">
    <location>
        <begin position="934"/>
        <end position="953"/>
    </location>
</feature>
<keyword evidence="3" id="KW-1185">Reference proteome</keyword>
<feature type="transmembrane region" description="Helical" evidence="1">
    <location>
        <begin position="116"/>
        <end position="137"/>
    </location>
</feature>